<dbReference type="AlphaFoldDB" id="A0A067TQG1"/>
<evidence type="ECO:0000313" key="2">
    <source>
        <dbReference type="Proteomes" id="UP000027222"/>
    </source>
</evidence>
<dbReference type="HOGENOM" id="CLU_2291900_0_0_1"/>
<keyword evidence="2" id="KW-1185">Reference proteome</keyword>
<name>A0A067TQG1_GALM3</name>
<protein>
    <submittedName>
        <fullName evidence="1">Uncharacterized protein</fullName>
    </submittedName>
</protein>
<reference evidence="2" key="1">
    <citation type="journal article" date="2014" name="Proc. Natl. Acad. Sci. U.S.A.">
        <title>Extensive sampling of basidiomycete genomes demonstrates inadequacy of the white-rot/brown-rot paradigm for wood decay fungi.</title>
        <authorList>
            <person name="Riley R."/>
            <person name="Salamov A.A."/>
            <person name="Brown D.W."/>
            <person name="Nagy L.G."/>
            <person name="Floudas D."/>
            <person name="Held B.W."/>
            <person name="Levasseur A."/>
            <person name="Lombard V."/>
            <person name="Morin E."/>
            <person name="Otillar R."/>
            <person name="Lindquist E.A."/>
            <person name="Sun H."/>
            <person name="LaButti K.M."/>
            <person name="Schmutz J."/>
            <person name="Jabbour D."/>
            <person name="Luo H."/>
            <person name="Baker S.E."/>
            <person name="Pisabarro A.G."/>
            <person name="Walton J.D."/>
            <person name="Blanchette R.A."/>
            <person name="Henrissat B."/>
            <person name="Martin F."/>
            <person name="Cullen D."/>
            <person name="Hibbett D.S."/>
            <person name="Grigoriev I.V."/>
        </authorList>
    </citation>
    <scope>NUCLEOTIDE SEQUENCE [LARGE SCALE GENOMIC DNA]</scope>
    <source>
        <strain evidence="2">CBS 339.88</strain>
    </source>
</reference>
<organism evidence="1 2">
    <name type="scientific">Galerina marginata (strain CBS 339.88)</name>
    <dbReference type="NCBI Taxonomy" id="685588"/>
    <lineage>
        <taxon>Eukaryota</taxon>
        <taxon>Fungi</taxon>
        <taxon>Dikarya</taxon>
        <taxon>Basidiomycota</taxon>
        <taxon>Agaricomycotina</taxon>
        <taxon>Agaricomycetes</taxon>
        <taxon>Agaricomycetidae</taxon>
        <taxon>Agaricales</taxon>
        <taxon>Agaricineae</taxon>
        <taxon>Strophariaceae</taxon>
        <taxon>Galerina</taxon>
    </lineage>
</organism>
<dbReference type="EMBL" id="KL142368">
    <property type="protein sequence ID" value="KDR84547.1"/>
    <property type="molecule type" value="Genomic_DNA"/>
</dbReference>
<sequence length="101" mass="11656">MAPYYSNWLISVEVIPCLHHLELIPQKLCNDVIHDSELWGDRGQLYSTVSIVKSLGALEEYLLPDTRNPLPWNRVLPERYNFLPKNFGEGEAHAPEQICRP</sequence>
<gene>
    <name evidence="1" type="ORF">GALMADRAFT_220257</name>
</gene>
<evidence type="ECO:0000313" key="1">
    <source>
        <dbReference type="EMBL" id="KDR84547.1"/>
    </source>
</evidence>
<dbReference type="Proteomes" id="UP000027222">
    <property type="component" value="Unassembled WGS sequence"/>
</dbReference>
<proteinExistence type="predicted"/>
<accession>A0A067TQG1</accession>